<dbReference type="RefSeq" id="WP_377721201.1">
    <property type="nucleotide sequence ID" value="NZ_JBHSAM010000034.1"/>
</dbReference>
<feature type="domain" description="4Fe-4S ferredoxin-type" evidence="6">
    <location>
        <begin position="360"/>
        <end position="391"/>
    </location>
</feature>
<evidence type="ECO:0000313" key="8">
    <source>
        <dbReference type="Proteomes" id="UP001595715"/>
    </source>
</evidence>
<dbReference type="InterPro" id="IPR000172">
    <property type="entry name" value="GMC_OxRdtase_N"/>
</dbReference>
<protein>
    <submittedName>
        <fullName evidence="7">GMC family oxidoreductase</fullName>
    </submittedName>
</protein>
<dbReference type="EMBL" id="JBHSAM010000034">
    <property type="protein sequence ID" value="MFC4102581.1"/>
    <property type="molecule type" value="Genomic_DNA"/>
</dbReference>
<dbReference type="Pfam" id="PF00732">
    <property type="entry name" value="GMC_oxred_N"/>
    <property type="match status" value="1"/>
</dbReference>
<evidence type="ECO:0000256" key="4">
    <source>
        <dbReference type="ARBA" id="ARBA00023002"/>
    </source>
</evidence>
<evidence type="ECO:0000256" key="2">
    <source>
        <dbReference type="ARBA" id="ARBA00022630"/>
    </source>
</evidence>
<dbReference type="PANTHER" id="PTHR46056">
    <property type="entry name" value="LONG-CHAIN-ALCOHOL OXIDASE"/>
    <property type="match status" value="1"/>
</dbReference>
<gene>
    <name evidence="7" type="ORF">ACFOZ8_23450</name>
</gene>
<dbReference type="SUPFAM" id="SSF51905">
    <property type="entry name" value="FAD/NAD(P)-binding domain"/>
    <property type="match status" value="1"/>
</dbReference>
<organism evidence="7 8">
    <name type="scientific">Paenibacillus xanthanilyticus</name>
    <dbReference type="NCBI Taxonomy" id="1783531"/>
    <lineage>
        <taxon>Bacteria</taxon>
        <taxon>Bacillati</taxon>
        <taxon>Bacillota</taxon>
        <taxon>Bacilli</taxon>
        <taxon>Bacillales</taxon>
        <taxon>Paenibacillaceae</taxon>
        <taxon>Paenibacillus</taxon>
    </lineage>
</organism>
<dbReference type="Proteomes" id="UP001595715">
    <property type="component" value="Unassembled WGS sequence"/>
</dbReference>
<evidence type="ECO:0000256" key="1">
    <source>
        <dbReference type="ARBA" id="ARBA00010790"/>
    </source>
</evidence>
<feature type="region of interest" description="Disordered" evidence="5">
    <location>
        <begin position="640"/>
        <end position="663"/>
    </location>
</feature>
<keyword evidence="2" id="KW-0285">Flavoprotein</keyword>
<evidence type="ECO:0000256" key="3">
    <source>
        <dbReference type="ARBA" id="ARBA00022827"/>
    </source>
</evidence>
<dbReference type="PROSITE" id="PS51379">
    <property type="entry name" value="4FE4S_FER_2"/>
    <property type="match status" value="1"/>
</dbReference>
<keyword evidence="4" id="KW-0560">Oxidoreductase</keyword>
<sequence length="706" mass="76476">MNNPRFDSFRPILEAVTDRMIPGDDWPSGTEGGVLAYLERHAAEAAGIWSEVIAPGLRALEEAAIARYARSFAALTASEQEGLLQEAERDAMRNWPVSSRSFFNTLLSLIMEGYYGSPDSGGNRETKSWTMIGFRPGTVGEQQPRIPETELKQTSLDDLRDAYDAVIVGAGAGGSVAAAVLAETGLRVLVVERGSWLRYDDIGRDHLRNHRFAQYGHNTGPGLDGHPRTIVLASGQERITSPIDGDYHNNVMTVGGGTRIYGAQAWRFHPDDFRMASRYGIPEGSSLSDWPIRYEDLEPYYERAEWEVGVSGDGDAHPGRGKRMRQYPMPPLPSTLEAQRLARAADKLGWDAGAVPLLINSMERDGRPACGRCGQCVGFACPTNSKNGGHNTMLVRAMATGNCDLICDTIVAAIDTEGGKRATGVRLIQERKGVIRRRSVRAGHVVVAAGAIESARLLLNSASDSEPDGIGNRYGQVGRHLQGHVYSGAYGLFDDPVQDGLGPGVSIATFRFDHRSDSRIIGGGLLANEFTRLPILHWYRALAPSAPRWGSAGKATMRETYLRTSHIQGPIQEIPNADSRVRLSGTVRDRFGLPVAQLSGSVHPESLRASAMLAEQAEKWLWAAGAREVWRTVPGGGLSAGQHQAGTLRMGDEPSTSVTDPSGRVHGYDNLWVSDGSVHVTNGGVNPVLTILALAFRTAENLVKTK</sequence>
<evidence type="ECO:0000313" key="7">
    <source>
        <dbReference type="EMBL" id="MFC4102581.1"/>
    </source>
</evidence>
<dbReference type="InterPro" id="IPR007867">
    <property type="entry name" value="GMC_OxRtase_C"/>
</dbReference>
<name>A0ABV8K975_9BACL</name>
<comment type="caution">
    <text evidence="7">The sequence shown here is derived from an EMBL/GenBank/DDBJ whole genome shotgun (WGS) entry which is preliminary data.</text>
</comment>
<reference evidence="8" key="1">
    <citation type="journal article" date="2019" name="Int. J. Syst. Evol. Microbiol.">
        <title>The Global Catalogue of Microorganisms (GCM) 10K type strain sequencing project: providing services to taxonomists for standard genome sequencing and annotation.</title>
        <authorList>
            <consortium name="The Broad Institute Genomics Platform"/>
            <consortium name="The Broad Institute Genome Sequencing Center for Infectious Disease"/>
            <person name="Wu L."/>
            <person name="Ma J."/>
        </authorList>
    </citation>
    <scope>NUCLEOTIDE SEQUENCE [LARGE SCALE GENOMIC DNA]</scope>
    <source>
        <strain evidence="8">IBRC-M 10987</strain>
    </source>
</reference>
<dbReference type="InterPro" id="IPR036188">
    <property type="entry name" value="FAD/NAD-bd_sf"/>
</dbReference>
<evidence type="ECO:0000259" key="6">
    <source>
        <dbReference type="PROSITE" id="PS51379"/>
    </source>
</evidence>
<dbReference type="Pfam" id="PF05199">
    <property type="entry name" value="GMC_oxred_C"/>
    <property type="match status" value="1"/>
</dbReference>
<dbReference type="InterPro" id="IPR027056">
    <property type="entry name" value="Gluconate_2DH_su3"/>
</dbReference>
<proteinExistence type="inferred from homology"/>
<dbReference type="PANTHER" id="PTHR46056:SF12">
    <property type="entry name" value="LONG-CHAIN-ALCOHOL OXIDASE"/>
    <property type="match status" value="1"/>
</dbReference>
<evidence type="ECO:0000256" key="5">
    <source>
        <dbReference type="SAM" id="MobiDB-lite"/>
    </source>
</evidence>
<dbReference type="Gene3D" id="3.50.50.60">
    <property type="entry name" value="FAD/NAD(P)-binding domain"/>
    <property type="match status" value="2"/>
</dbReference>
<accession>A0ABV8K975</accession>
<dbReference type="InterPro" id="IPR017896">
    <property type="entry name" value="4Fe4S_Fe-S-bd"/>
</dbReference>
<keyword evidence="3" id="KW-0274">FAD</keyword>
<comment type="similarity">
    <text evidence="1">Belongs to the GMC oxidoreductase family.</text>
</comment>
<dbReference type="Pfam" id="PF13450">
    <property type="entry name" value="NAD_binding_8"/>
    <property type="match status" value="1"/>
</dbReference>
<dbReference type="Pfam" id="PF13618">
    <property type="entry name" value="Gluconate_2-dh3"/>
    <property type="match status" value="1"/>
</dbReference>
<keyword evidence="8" id="KW-1185">Reference proteome</keyword>